<evidence type="ECO:0000313" key="3">
    <source>
        <dbReference type="EMBL" id="MVL46081.1"/>
    </source>
</evidence>
<gene>
    <name evidence="2" type="ORF">GO793_02485</name>
    <name evidence="3" type="ORF">GO941_11360</name>
</gene>
<evidence type="ECO:0000313" key="5">
    <source>
        <dbReference type="Proteomes" id="UP000434412"/>
    </source>
</evidence>
<keyword evidence="1" id="KW-1133">Transmembrane helix</keyword>
<dbReference type="AlphaFoldDB" id="A0A6B0B403"/>
<comment type="caution">
    <text evidence="2">The sequence shown here is derived from an EMBL/GenBank/DDBJ whole genome shotgun (WGS) entry which is preliminary data.</text>
</comment>
<organism evidence="2 4">
    <name type="scientific">Staphylococcus aureus</name>
    <dbReference type="NCBI Taxonomy" id="1280"/>
    <lineage>
        <taxon>Bacteria</taxon>
        <taxon>Bacillati</taxon>
        <taxon>Bacillota</taxon>
        <taxon>Bacilli</taxon>
        <taxon>Bacillales</taxon>
        <taxon>Staphylococcaceae</taxon>
        <taxon>Staphylococcus</taxon>
    </lineage>
</organism>
<dbReference type="Proteomes" id="UP000434412">
    <property type="component" value="Unassembled WGS sequence"/>
</dbReference>
<proteinExistence type="predicted"/>
<sequence>MDSFSRKEIVIGRLKFITMSLIGILLFLVPIPVEQDGQKQTTLPVAFLAGVLKDVLGGVMPFLIVTIITLSGIIT</sequence>
<evidence type="ECO:0000256" key="1">
    <source>
        <dbReference type="SAM" id="Phobius"/>
    </source>
</evidence>
<feature type="non-terminal residue" evidence="2">
    <location>
        <position position="75"/>
    </location>
</feature>
<feature type="transmembrane region" description="Helical" evidence="1">
    <location>
        <begin position="45"/>
        <end position="74"/>
    </location>
</feature>
<accession>A0A6B0B403</accession>
<keyword evidence="1" id="KW-0812">Transmembrane</keyword>
<evidence type="ECO:0000313" key="4">
    <source>
        <dbReference type="Proteomes" id="UP000433366"/>
    </source>
</evidence>
<keyword evidence="1" id="KW-0472">Membrane</keyword>
<evidence type="ECO:0000313" key="2">
    <source>
        <dbReference type="EMBL" id="MVI54724.1"/>
    </source>
</evidence>
<dbReference type="Proteomes" id="UP000433366">
    <property type="component" value="Unassembled WGS sequence"/>
</dbReference>
<reference evidence="4 5" key="1">
    <citation type="submission" date="2019-11" db="EMBL/GenBank/DDBJ databases">
        <title>Implementation of targeted gown and glove precautions to prevent Staphylococcus aureus acquisition in community-based nursing homes.</title>
        <authorList>
            <person name="Stine O.C."/>
        </authorList>
    </citation>
    <scope>NUCLEOTIDE SEQUENCE [LARGE SCALE GENOMIC DNA]</scope>
    <source>
        <strain evidence="3 5">S_2023.LVRQ.AN</strain>
        <strain evidence="2 4">S_4031.LGMP.AI</strain>
    </source>
</reference>
<dbReference type="EMBL" id="WPVZ01000603">
    <property type="protein sequence ID" value="MVL46081.1"/>
    <property type="molecule type" value="Genomic_DNA"/>
</dbReference>
<feature type="transmembrane region" description="Helical" evidence="1">
    <location>
        <begin position="12"/>
        <end position="33"/>
    </location>
</feature>
<name>A0A6B0B403_STAAU</name>
<protein>
    <submittedName>
        <fullName evidence="2">YjiH family protein</fullName>
    </submittedName>
</protein>
<dbReference type="EMBL" id="WPRH01000179">
    <property type="protein sequence ID" value="MVI54724.1"/>
    <property type="molecule type" value="Genomic_DNA"/>
</dbReference>